<dbReference type="OrthoDB" id="3130394at2759"/>
<protein>
    <submittedName>
        <fullName evidence="2">Uncharacterized protein</fullName>
    </submittedName>
</protein>
<proteinExistence type="predicted"/>
<dbReference type="AlphaFoldDB" id="A0A4S8MHI7"/>
<keyword evidence="3" id="KW-1185">Reference proteome</keyword>
<reference evidence="2 3" key="1">
    <citation type="journal article" date="2019" name="Nat. Ecol. Evol.">
        <title>Megaphylogeny resolves global patterns of mushroom evolution.</title>
        <authorList>
            <person name="Varga T."/>
            <person name="Krizsan K."/>
            <person name="Foldi C."/>
            <person name="Dima B."/>
            <person name="Sanchez-Garcia M."/>
            <person name="Sanchez-Ramirez S."/>
            <person name="Szollosi G.J."/>
            <person name="Szarkandi J.G."/>
            <person name="Papp V."/>
            <person name="Albert L."/>
            <person name="Andreopoulos W."/>
            <person name="Angelini C."/>
            <person name="Antonin V."/>
            <person name="Barry K.W."/>
            <person name="Bougher N.L."/>
            <person name="Buchanan P."/>
            <person name="Buyck B."/>
            <person name="Bense V."/>
            <person name="Catcheside P."/>
            <person name="Chovatia M."/>
            <person name="Cooper J."/>
            <person name="Damon W."/>
            <person name="Desjardin D."/>
            <person name="Finy P."/>
            <person name="Geml J."/>
            <person name="Haridas S."/>
            <person name="Hughes K."/>
            <person name="Justo A."/>
            <person name="Karasinski D."/>
            <person name="Kautmanova I."/>
            <person name="Kiss B."/>
            <person name="Kocsube S."/>
            <person name="Kotiranta H."/>
            <person name="LaButti K.M."/>
            <person name="Lechner B.E."/>
            <person name="Liimatainen K."/>
            <person name="Lipzen A."/>
            <person name="Lukacs Z."/>
            <person name="Mihaltcheva S."/>
            <person name="Morgado L.N."/>
            <person name="Niskanen T."/>
            <person name="Noordeloos M.E."/>
            <person name="Ohm R.A."/>
            <person name="Ortiz-Santana B."/>
            <person name="Ovrebo C."/>
            <person name="Racz N."/>
            <person name="Riley R."/>
            <person name="Savchenko A."/>
            <person name="Shiryaev A."/>
            <person name="Soop K."/>
            <person name="Spirin V."/>
            <person name="Szebenyi C."/>
            <person name="Tomsovsky M."/>
            <person name="Tulloss R.E."/>
            <person name="Uehling J."/>
            <person name="Grigoriev I.V."/>
            <person name="Vagvolgyi C."/>
            <person name="Papp T."/>
            <person name="Martin F.M."/>
            <person name="Miettinen O."/>
            <person name="Hibbett D.S."/>
            <person name="Nagy L.G."/>
        </authorList>
    </citation>
    <scope>NUCLEOTIDE SEQUENCE [LARGE SCALE GENOMIC DNA]</scope>
    <source>
        <strain evidence="2 3">CBS 962.96</strain>
    </source>
</reference>
<organism evidence="2 3">
    <name type="scientific">Dendrothele bispora (strain CBS 962.96)</name>
    <dbReference type="NCBI Taxonomy" id="1314807"/>
    <lineage>
        <taxon>Eukaryota</taxon>
        <taxon>Fungi</taxon>
        <taxon>Dikarya</taxon>
        <taxon>Basidiomycota</taxon>
        <taxon>Agaricomycotina</taxon>
        <taxon>Agaricomycetes</taxon>
        <taxon>Agaricomycetidae</taxon>
        <taxon>Agaricales</taxon>
        <taxon>Agaricales incertae sedis</taxon>
        <taxon>Dendrothele</taxon>
    </lineage>
</organism>
<dbReference type="Proteomes" id="UP000297245">
    <property type="component" value="Unassembled WGS sequence"/>
</dbReference>
<evidence type="ECO:0000313" key="2">
    <source>
        <dbReference type="EMBL" id="THV02148.1"/>
    </source>
</evidence>
<sequence>MLSTRSEADPTVLKWNNIQKTSQICHRTRVTGTIVKMSTETIDFDLKPKITVTLVFGPNEKWIQYTPDILILAKHILSSGFKPSPFAAILLVKGTARVHKYLKSPRRLHAECALGKALEHRKLTVVNYKGFLIVNEIGYVSNSANASSHINSYLLLAATPSAFHTMFSSWNPRQVRFQPTPFDTSSPSPSTRETYEFTATSGSDSVLPAAEHDMTTTIPHHPLATSSTSRVIYSSSDFVLASIEEKQSIVKFLVSSLPLSELRKSITLHYGISSQHSGGRKKTLQELRNDLGSHRCCGSCLIRRQHADGAGLINLPTLSEIDFYPCAKLLKLRNAKPASFSLTGRKRKNPDDKSAEMNKKQRIGHVPLDSDHQSAATEESDWLEILSWDEKQDIMQECYNAGNNTSIASGKPPRDNTK</sequence>
<evidence type="ECO:0000313" key="3">
    <source>
        <dbReference type="Proteomes" id="UP000297245"/>
    </source>
</evidence>
<name>A0A4S8MHI7_DENBC</name>
<feature type="compositionally biased region" description="Basic and acidic residues" evidence="1">
    <location>
        <begin position="349"/>
        <end position="359"/>
    </location>
</feature>
<accession>A0A4S8MHI7</accession>
<dbReference type="EMBL" id="ML179080">
    <property type="protein sequence ID" value="THV02148.1"/>
    <property type="molecule type" value="Genomic_DNA"/>
</dbReference>
<gene>
    <name evidence="2" type="ORF">K435DRAFT_792810</name>
</gene>
<evidence type="ECO:0000256" key="1">
    <source>
        <dbReference type="SAM" id="MobiDB-lite"/>
    </source>
</evidence>
<feature type="region of interest" description="Disordered" evidence="1">
    <location>
        <begin position="341"/>
        <end position="377"/>
    </location>
</feature>